<evidence type="ECO:0000313" key="2">
    <source>
        <dbReference type="EMBL" id="EJP73637.1"/>
    </source>
</evidence>
<dbReference type="Proteomes" id="UP000010116">
    <property type="component" value="Unassembled WGS sequence"/>
</dbReference>
<dbReference type="HOGENOM" id="CLU_358982_0_0_6"/>
<dbReference type="InterPro" id="IPR011836">
    <property type="entry name" value="YhdP"/>
</dbReference>
<evidence type="ECO:0000313" key="3">
    <source>
        <dbReference type="Proteomes" id="UP000010116"/>
    </source>
</evidence>
<organism evidence="2 3">
    <name type="scientific">SAR86 cluster bacterium SAR86B</name>
    <dbReference type="NCBI Taxonomy" id="1123867"/>
    <lineage>
        <taxon>Bacteria</taxon>
        <taxon>Pseudomonadati</taxon>
        <taxon>Pseudomonadota</taxon>
        <taxon>Gammaproteobacteria</taxon>
        <taxon>SAR86 cluster</taxon>
    </lineage>
</organism>
<sequence length="781" mass="88657">MNKVIKIFNRLVILILIMLFILFGSAITLIKKPDLGIRLYNNFFSENIFLEFSNLVNNGTFISPSYEVNEFKVIINEKDYLTLSNLEFGINLIKSLSSRTLIITEFALSDIKISDADLDSRNNTNISNEASFIIDGRNLNVLGFSSKTFEIKATPSLVSAVFYGGAISDISFLSLKINSRDNYQTWSYKSEHNFGNNELVQLKIINLEDYNEVDYTTYVTAKGKLNSQFQNISSSYFVKISDSRFVLNSGFSVKDLSGDLHITNGDVVGKFSAYALDQELDGGLNYDKEGLSLYTEMTFDMAEVINDSAYFSIQGKEIFSSIIKIDRDGKSSINLKSNMTNTSIKSLIDELNKPLQLNLDTEININDLSKPIYSVKNSLFKVIYDPSKNSGFFATGEKYLNKDIPISNSFNIFLDISDFKYSDIEFSTSEGDSNIKLLEIMVDEFNFYDSILRNQFFEINFLNNETRVEISGDDLNGIITSDNTGFTRIDIENSTINNLKLINADESNSDSIINLRLIGSNIEVNEYIFESLDLYFLRNKNITTIDNINIKSDRVNVSSYENNSKAYISHNKISDLYKIKGKFDIYNDGKFFKNLIPYDFSYLNTDLNIQWNSRIDLTNLEGEIDFLLKDLSVKNEISNSGFLRTLKLFNLDSLVNNIEDINRNESLNIKRAEGNMIIGKNRALIQDPLVFSTNEAEMKWSGEILKNNKGNLNNLNLDLSLRLKVSENLPWYAALIGGIPAVFGSLVIEDIFDENIKKASSLEFKVKGTIDEPIIERLDQE</sequence>
<dbReference type="AlphaFoldDB" id="J4V568"/>
<evidence type="ECO:0000259" key="1">
    <source>
        <dbReference type="Pfam" id="PF13116"/>
    </source>
</evidence>
<dbReference type="EMBL" id="JH611165">
    <property type="protein sequence ID" value="EJP73637.1"/>
    <property type="molecule type" value="Genomic_DNA"/>
</dbReference>
<proteinExistence type="predicted"/>
<dbReference type="PANTHER" id="PTHR38690">
    <property type="entry name" value="PROTEASE-RELATED"/>
    <property type="match status" value="1"/>
</dbReference>
<accession>J4V568</accession>
<dbReference type="PANTHER" id="PTHR38690:SF1">
    <property type="entry name" value="PROTEASE"/>
    <property type="match status" value="1"/>
</dbReference>
<reference evidence="2 3" key="1">
    <citation type="journal article" date="2012" name="ISME J.">
        <title>Genomic insights to SAR86, an abundant and uncultivated marine bacterial lineage.</title>
        <authorList>
            <person name="Dupont C.L."/>
            <person name="Rusch D.B."/>
            <person name="Yooseph S."/>
            <person name="Lombardo M.J."/>
            <person name="Richter R.A."/>
            <person name="Valas R."/>
            <person name="Novotny M."/>
            <person name="Yee-Greenbaum J."/>
            <person name="Selengut J.D."/>
            <person name="Haft D.H."/>
            <person name="Halpern A.L."/>
            <person name="Lasken R.S."/>
            <person name="Nealson K."/>
            <person name="Friedman R."/>
            <person name="Venter J.C."/>
        </authorList>
    </citation>
    <scope>NUCLEOTIDE SEQUENCE [LARGE SCALE GENOMIC DNA]</scope>
</reference>
<protein>
    <recommendedName>
        <fullName evidence="1">YhdP central domain-containing protein</fullName>
    </recommendedName>
</protein>
<dbReference type="InterPro" id="IPR025263">
    <property type="entry name" value="YhdP_central"/>
</dbReference>
<gene>
    <name evidence="2" type="ORF">NT02SARS_0300</name>
</gene>
<name>J4V568_9GAMM</name>
<feature type="domain" description="YhdP central" evidence="1">
    <location>
        <begin position="238"/>
        <end position="775"/>
    </location>
</feature>
<dbReference type="Pfam" id="PF13116">
    <property type="entry name" value="YhdP"/>
    <property type="match status" value="1"/>
</dbReference>